<organism evidence="15 16">
    <name type="scientific">Mycena citricolor</name>
    <dbReference type="NCBI Taxonomy" id="2018698"/>
    <lineage>
        <taxon>Eukaryota</taxon>
        <taxon>Fungi</taxon>
        <taxon>Dikarya</taxon>
        <taxon>Basidiomycota</taxon>
        <taxon>Agaricomycotina</taxon>
        <taxon>Agaricomycetes</taxon>
        <taxon>Agaricomycetidae</taxon>
        <taxon>Agaricales</taxon>
        <taxon>Marasmiineae</taxon>
        <taxon>Mycenaceae</taxon>
        <taxon>Mycena</taxon>
    </lineage>
</organism>
<dbReference type="Pfam" id="PF05502">
    <property type="entry name" value="Dynactin_p62"/>
    <property type="match status" value="2"/>
</dbReference>
<gene>
    <name evidence="15" type="ORF">MYCIT1_LOCUS6945</name>
</gene>
<evidence type="ECO:0000256" key="12">
    <source>
        <dbReference type="ARBA" id="ARBA00034864"/>
    </source>
</evidence>
<comment type="similarity">
    <text evidence="11">Belongs to the dynactin subunit 4 family.</text>
</comment>
<evidence type="ECO:0000256" key="14">
    <source>
        <dbReference type="SAM" id="MobiDB-lite"/>
    </source>
</evidence>
<sequence>PPPSVEYHCPCLSRTTVPPPPHLASSSHDFHPLHALFFCEECDAVRCNRCVSVEVSGYYCPNCLFEVPSASVRAEKNRCARNCFMCPNCRNTLSVVPSDPPESTDGRTPVPISTVGEPPFFLYCNHCRWDSAEVGITFEKPTGLAAQLQKFEDSAPESLEFERLKEHFEPVIRASSLSSSTTNAPASGSGAHSHHRTNSITAAASAAIARDVPGVGKYNPLARGSGRVGGGGATKDKSVNRDEMPDYRSRVDISTASGLGAGGGDLDMEYMRRLEDVAEVASLEQRWGASWATSLRTDDLRPLRIPLHSKRSKRCPACAHILIKPEQKAQSVRYKIKLVASNYLPAITALLPHQSATAEPARRGANRSMAVDEEQNTNGIHAGKTYAFQLALTNPLYDPITVRLGVQRLHAHAQSNPPPSSVSPEKTSRRPPYAINLPSTPFPIAAFAEAWEYEDDEEDDMFGLDDDDDFGLAGRMSGRDRERDQDRNKPKTVGVLEKKANMTVVGGEVMIGKEARGNVKVSSSTIVSVTALIAHQFNMLVTYTYRSDDVTPSEAEGMTKAAANKPPETKTFAFYTVVDLGLIVPREEPREEF</sequence>
<dbReference type="PANTHER" id="PTHR13034">
    <property type="entry name" value="DYNACTIN P62 SUBUNIT"/>
    <property type="match status" value="1"/>
</dbReference>
<keyword evidence="16" id="KW-1185">Reference proteome</keyword>
<dbReference type="GO" id="GO:0005869">
    <property type="term" value="C:dynactin complex"/>
    <property type="evidence" value="ECO:0007669"/>
    <property type="project" value="InterPro"/>
</dbReference>
<dbReference type="InterPro" id="IPR008603">
    <property type="entry name" value="DCTN4"/>
</dbReference>
<evidence type="ECO:0000256" key="10">
    <source>
        <dbReference type="ARBA" id="ARBA00023212"/>
    </source>
</evidence>
<accession>A0AAD2JWI7</accession>
<evidence type="ECO:0000256" key="1">
    <source>
        <dbReference type="ARBA" id="ARBA00004300"/>
    </source>
</evidence>
<proteinExistence type="inferred from homology"/>
<dbReference type="PANTHER" id="PTHR13034:SF2">
    <property type="entry name" value="DYNACTIN SUBUNIT 4"/>
    <property type="match status" value="1"/>
</dbReference>
<evidence type="ECO:0000256" key="5">
    <source>
        <dbReference type="ARBA" id="ARBA00022499"/>
    </source>
</evidence>
<evidence type="ECO:0000256" key="4">
    <source>
        <dbReference type="ARBA" id="ARBA00022490"/>
    </source>
</evidence>
<dbReference type="AlphaFoldDB" id="A0AAD2JWI7"/>
<protein>
    <recommendedName>
        <fullName evidence="12">Dynactin subunit 4</fullName>
    </recommendedName>
</protein>
<feature type="region of interest" description="Disordered" evidence="14">
    <location>
        <begin position="411"/>
        <end position="435"/>
    </location>
</feature>
<feature type="region of interest" description="Disordered" evidence="14">
    <location>
        <begin position="459"/>
        <end position="489"/>
    </location>
</feature>
<dbReference type="EMBL" id="CAVNYO010000098">
    <property type="protein sequence ID" value="CAK5265737.1"/>
    <property type="molecule type" value="Genomic_DNA"/>
</dbReference>
<evidence type="ECO:0000256" key="3">
    <source>
        <dbReference type="ARBA" id="ARBA00004657"/>
    </source>
</evidence>
<keyword evidence="6" id="KW-0597">Phosphoprotein</keyword>
<evidence type="ECO:0000256" key="9">
    <source>
        <dbReference type="ARBA" id="ARBA00023054"/>
    </source>
</evidence>
<feature type="compositionally biased region" description="Acidic residues" evidence="14">
    <location>
        <begin position="459"/>
        <end position="470"/>
    </location>
</feature>
<evidence type="ECO:0000256" key="6">
    <source>
        <dbReference type="ARBA" id="ARBA00022553"/>
    </source>
</evidence>
<evidence type="ECO:0000256" key="2">
    <source>
        <dbReference type="ARBA" id="ARBA00004529"/>
    </source>
</evidence>
<feature type="region of interest" description="Disordered" evidence="14">
    <location>
        <begin position="219"/>
        <end position="245"/>
    </location>
</feature>
<evidence type="ECO:0000313" key="15">
    <source>
        <dbReference type="EMBL" id="CAK5265737.1"/>
    </source>
</evidence>
<evidence type="ECO:0000256" key="13">
    <source>
        <dbReference type="ARBA" id="ARBA00093507"/>
    </source>
</evidence>
<keyword evidence="7" id="KW-0832">Ubl conjugation</keyword>
<evidence type="ECO:0000256" key="8">
    <source>
        <dbReference type="ARBA" id="ARBA00022990"/>
    </source>
</evidence>
<keyword evidence="5" id="KW-1017">Isopeptide bond</keyword>
<feature type="compositionally biased region" description="Polar residues" evidence="14">
    <location>
        <begin position="175"/>
        <end position="186"/>
    </location>
</feature>
<feature type="non-terminal residue" evidence="15">
    <location>
        <position position="593"/>
    </location>
</feature>
<feature type="region of interest" description="Disordered" evidence="14">
    <location>
        <begin position="174"/>
        <end position="197"/>
    </location>
</feature>
<feature type="compositionally biased region" description="Basic and acidic residues" evidence="14">
    <location>
        <begin position="234"/>
        <end position="245"/>
    </location>
</feature>
<dbReference type="GO" id="GO:0001725">
    <property type="term" value="C:stress fiber"/>
    <property type="evidence" value="ECO:0007669"/>
    <property type="project" value="UniProtKB-SubCell"/>
</dbReference>
<keyword evidence="4" id="KW-0963">Cytoplasm</keyword>
<feature type="compositionally biased region" description="Basic and acidic residues" evidence="14">
    <location>
        <begin position="477"/>
        <end position="489"/>
    </location>
</feature>
<keyword evidence="10" id="KW-0206">Cytoskeleton</keyword>
<evidence type="ECO:0000256" key="11">
    <source>
        <dbReference type="ARBA" id="ARBA00034776"/>
    </source>
</evidence>
<comment type="caution">
    <text evidence="15">The sequence shown here is derived from an EMBL/GenBank/DDBJ whole genome shotgun (WGS) entry which is preliminary data.</text>
</comment>
<dbReference type="Proteomes" id="UP001295794">
    <property type="component" value="Unassembled WGS sequence"/>
</dbReference>
<evidence type="ECO:0000313" key="16">
    <source>
        <dbReference type="Proteomes" id="UP001295794"/>
    </source>
</evidence>
<keyword evidence="8" id="KW-0007">Acetylation</keyword>
<name>A0AAD2JWI7_9AGAR</name>
<keyword evidence="9" id="KW-0175">Coiled coil</keyword>
<evidence type="ECO:0000256" key="7">
    <source>
        <dbReference type="ARBA" id="ARBA00022843"/>
    </source>
</evidence>
<comment type="subunit">
    <text evidence="13">Subunit of dynactin, a multiprotein complex part of a tripartite complex with dynein and a adapter, such as BICDL1, BICD2 or HOOK3. The dynactin complex is built around ACTR1A/ACTB filament and consists of an actin-related filament composed of a shoulder domain, a pointed end and a barbed end. Its length is defined by its flexible shoulder domain. The soulder is composed of 2 DCTN1 subunits, 4 DCTN2 and 2 DCTN3. The 4 DCNT2 (via N-terminus) bind the ACTR1A filament and act as molecular rulers to determine the length. The pointed end is important for binding dynein-dynactin cargo adapters. Consists of 4 subunits: ACTR10, DCNT4, DCTN5 and DCTN6. The barbed end is composed of a CAPZA1:CAPZB heterodimers, which binds ACTR1A/ACTB filament and dynactin and stabilizes dynactin. Interacts with ATP7B, but not ATP7A, in a copper-dependent manner. Interacts with ANK2; this interaction is required for localization at costameres. Interacts with N4BP2L1.</text>
</comment>
<reference evidence="15" key="1">
    <citation type="submission" date="2023-11" db="EMBL/GenBank/DDBJ databases">
        <authorList>
            <person name="De Vega J J."/>
            <person name="De Vega J J."/>
        </authorList>
    </citation>
    <scope>NUCLEOTIDE SEQUENCE</scope>
</reference>
<comment type="subcellular location">
    <subcellularLocation>
        <location evidence="1">Cytoplasm</location>
        <location evidence="1">Cytoskeleton</location>
        <location evidence="1">Microtubule organizing center</location>
        <location evidence="1">Centrosome</location>
    </subcellularLocation>
    <subcellularLocation>
        <location evidence="2">Cytoplasm</location>
        <location evidence="2">Cytoskeleton</location>
        <location evidence="2">Stress fiber</location>
    </subcellularLocation>
    <subcellularLocation>
        <location evidence="3">Cytoplasm</location>
        <location evidence="3">Myofibril</location>
    </subcellularLocation>
</comment>